<dbReference type="CDD" id="cd06550">
    <property type="entry name" value="TM_ABC_iron-siderophores_like"/>
    <property type="match status" value="1"/>
</dbReference>
<feature type="transmembrane region" description="Helical" evidence="8">
    <location>
        <begin position="12"/>
        <end position="40"/>
    </location>
</feature>
<keyword evidence="5 8" id="KW-0812">Transmembrane</keyword>
<keyword evidence="7 8" id="KW-0472">Membrane</keyword>
<feature type="transmembrane region" description="Helical" evidence="8">
    <location>
        <begin position="118"/>
        <end position="139"/>
    </location>
</feature>
<dbReference type="InterPro" id="IPR000522">
    <property type="entry name" value="ABC_transptr_permease_BtuC"/>
</dbReference>
<dbReference type="OrthoDB" id="9055647at2"/>
<evidence type="ECO:0000256" key="4">
    <source>
        <dbReference type="ARBA" id="ARBA00022475"/>
    </source>
</evidence>
<evidence type="ECO:0000313" key="10">
    <source>
        <dbReference type="Proteomes" id="UP000291130"/>
    </source>
</evidence>
<evidence type="ECO:0000256" key="3">
    <source>
        <dbReference type="ARBA" id="ARBA00022448"/>
    </source>
</evidence>
<keyword evidence="6 8" id="KW-1133">Transmembrane helix</keyword>
<dbReference type="PANTHER" id="PTHR30472">
    <property type="entry name" value="FERRIC ENTEROBACTIN TRANSPORT SYSTEM PERMEASE PROTEIN"/>
    <property type="match status" value="1"/>
</dbReference>
<feature type="transmembrane region" description="Helical" evidence="8">
    <location>
        <begin position="312"/>
        <end position="329"/>
    </location>
</feature>
<keyword evidence="3" id="KW-0813">Transport</keyword>
<dbReference type="GO" id="GO:0033214">
    <property type="term" value="P:siderophore-iron import into cell"/>
    <property type="evidence" value="ECO:0007669"/>
    <property type="project" value="TreeGrafter"/>
</dbReference>
<comment type="similarity">
    <text evidence="2">Belongs to the binding-protein-dependent transport system permease family. FecCD subfamily.</text>
</comment>
<feature type="transmembrane region" description="Helical" evidence="8">
    <location>
        <begin position="60"/>
        <end position="81"/>
    </location>
</feature>
<evidence type="ECO:0000256" key="7">
    <source>
        <dbReference type="ARBA" id="ARBA00023136"/>
    </source>
</evidence>
<organism evidence="9 10">
    <name type="scientific">Pseudomonas tructae</name>
    <dbReference type="NCBI Taxonomy" id="2518644"/>
    <lineage>
        <taxon>Bacteria</taxon>
        <taxon>Pseudomonadati</taxon>
        <taxon>Pseudomonadota</taxon>
        <taxon>Gammaproteobacteria</taxon>
        <taxon>Pseudomonadales</taxon>
        <taxon>Pseudomonadaceae</taxon>
        <taxon>Pseudomonas</taxon>
    </lineage>
</organism>
<dbReference type="Gene3D" id="1.10.3470.10">
    <property type="entry name" value="ABC transporter involved in vitamin B12 uptake, BtuC"/>
    <property type="match status" value="1"/>
</dbReference>
<evidence type="ECO:0000256" key="6">
    <source>
        <dbReference type="ARBA" id="ARBA00022989"/>
    </source>
</evidence>
<dbReference type="GO" id="GO:0005886">
    <property type="term" value="C:plasma membrane"/>
    <property type="evidence" value="ECO:0007669"/>
    <property type="project" value="UniProtKB-SubCell"/>
</dbReference>
<feature type="transmembrane region" description="Helical" evidence="8">
    <location>
        <begin position="151"/>
        <end position="174"/>
    </location>
</feature>
<dbReference type="EMBL" id="CP035952">
    <property type="protein sequence ID" value="QBF26064.1"/>
    <property type="molecule type" value="Genomic_DNA"/>
</dbReference>
<dbReference type="RefSeq" id="WP_130263944.1">
    <property type="nucleotide sequence ID" value="NZ_CP035952.1"/>
</dbReference>
<evidence type="ECO:0000256" key="8">
    <source>
        <dbReference type="SAM" id="Phobius"/>
    </source>
</evidence>
<keyword evidence="10" id="KW-1185">Reference proteome</keyword>
<keyword evidence="4" id="KW-1003">Cell membrane</keyword>
<dbReference type="AlphaFoldDB" id="A0A411MHA8"/>
<dbReference type="InterPro" id="IPR037294">
    <property type="entry name" value="ABC_BtuC-like"/>
</dbReference>
<dbReference type="Proteomes" id="UP000291130">
    <property type="component" value="Chromosome"/>
</dbReference>
<dbReference type="SUPFAM" id="SSF81345">
    <property type="entry name" value="ABC transporter involved in vitamin B12 uptake, BtuC"/>
    <property type="match status" value="1"/>
</dbReference>
<gene>
    <name evidence="9" type="ORF">EXN22_10280</name>
</gene>
<sequence length="336" mass="35214">MSGAQNVRLPTLMLMLAGLCGLLVMCSLVGSIGLSPRVFVGDLPSALEWQVWSEVRLPRLLLAVLVGSTLAVGGTAMQGLFRNPLADPTLLGQASGAGLAVSIWVVLFSGRFAGLELYGQFLAGFVGALLVTLVIFRIGRGYKGRESTITLLLAGLVINTLTGAIGGVLTFIASEEQLRQLSLWGMGSLSSAEWSTLAVACVVLPLTLWVLARCAGDLDLFQLGEVSAHAAGLDGERLKNRVVLASSLGVGLCVALSGIIGFIGLLVPHCLRLYFGPGHRLLIPASMLCGAILLLVADTLARSLASPAEIPVGLVTSIIGGPYFLWLLLGRKVREF</sequence>
<evidence type="ECO:0000256" key="5">
    <source>
        <dbReference type="ARBA" id="ARBA00022692"/>
    </source>
</evidence>
<proteinExistence type="inferred from homology"/>
<comment type="subcellular location">
    <subcellularLocation>
        <location evidence="1">Cell membrane</location>
        <topology evidence="1">Multi-pass membrane protein</topology>
    </subcellularLocation>
</comment>
<dbReference type="KEGG" id="ptk:EXN22_10280"/>
<name>A0A411MHA8_9PSED</name>
<dbReference type="PANTHER" id="PTHR30472:SF25">
    <property type="entry name" value="ABC TRANSPORTER PERMEASE PROTEIN MJ0876-RELATED"/>
    <property type="match status" value="1"/>
</dbReference>
<reference evidence="9 10" key="1">
    <citation type="submission" date="2019-02" db="EMBL/GenBank/DDBJ databases">
        <title>Complete genome sequence of Pseudomonas sp. SNU WT1 isolated from rainbow trout.</title>
        <authorList>
            <person name="Oh W.T."/>
            <person name="Park S.C."/>
        </authorList>
    </citation>
    <scope>NUCLEOTIDE SEQUENCE [LARGE SCALE GENOMIC DNA]</scope>
    <source>
        <strain evidence="9 10">SNU WT1</strain>
    </source>
</reference>
<evidence type="ECO:0000313" key="9">
    <source>
        <dbReference type="EMBL" id="QBF26064.1"/>
    </source>
</evidence>
<dbReference type="GO" id="GO:0022857">
    <property type="term" value="F:transmembrane transporter activity"/>
    <property type="evidence" value="ECO:0007669"/>
    <property type="project" value="InterPro"/>
</dbReference>
<evidence type="ECO:0000256" key="2">
    <source>
        <dbReference type="ARBA" id="ARBA00007935"/>
    </source>
</evidence>
<dbReference type="FunFam" id="1.10.3470.10:FF:000001">
    <property type="entry name" value="Vitamin B12 ABC transporter permease BtuC"/>
    <property type="match status" value="1"/>
</dbReference>
<protein>
    <submittedName>
        <fullName evidence="9">Iron ABC transporter permease</fullName>
    </submittedName>
</protein>
<evidence type="ECO:0000256" key="1">
    <source>
        <dbReference type="ARBA" id="ARBA00004651"/>
    </source>
</evidence>
<feature type="transmembrane region" description="Helical" evidence="8">
    <location>
        <begin position="194"/>
        <end position="212"/>
    </location>
</feature>
<accession>A0A411MHA8</accession>
<feature type="transmembrane region" description="Helical" evidence="8">
    <location>
        <begin position="242"/>
        <end position="269"/>
    </location>
</feature>
<feature type="transmembrane region" description="Helical" evidence="8">
    <location>
        <begin position="90"/>
        <end position="112"/>
    </location>
</feature>
<dbReference type="Pfam" id="PF01032">
    <property type="entry name" value="FecCD"/>
    <property type="match status" value="1"/>
</dbReference>
<feature type="transmembrane region" description="Helical" evidence="8">
    <location>
        <begin position="281"/>
        <end position="300"/>
    </location>
</feature>